<gene>
    <name evidence="2" type="ORF">SOCE26_013120</name>
</gene>
<keyword evidence="1" id="KW-0812">Transmembrane</keyword>
<feature type="transmembrane region" description="Helical" evidence="1">
    <location>
        <begin position="113"/>
        <end position="135"/>
    </location>
</feature>
<organism evidence="2 3">
    <name type="scientific">Sorangium cellulosum</name>
    <name type="common">Polyangium cellulosum</name>
    <dbReference type="NCBI Taxonomy" id="56"/>
    <lineage>
        <taxon>Bacteria</taxon>
        <taxon>Pseudomonadati</taxon>
        <taxon>Myxococcota</taxon>
        <taxon>Polyangia</taxon>
        <taxon>Polyangiales</taxon>
        <taxon>Polyangiaceae</taxon>
        <taxon>Sorangium</taxon>
    </lineage>
</organism>
<dbReference type="AlphaFoldDB" id="A0A2L0EKT8"/>
<feature type="transmembrane region" description="Helical" evidence="1">
    <location>
        <begin position="85"/>
        <end position="107"/>
    </location>
</feature>
<feature type="transmembrane region" description="Helical" evidence="1">
    <location>
        <begin position="175"/>
        <end position="197"/>
    </location>
</feature>
<reference evidence="2 3" key="1">
    <citation type="submission" date="2015-09" db="EMBL/GenBank/DDBJ databases">
        <title>Sorangium comparison.</title>
        <authorList>
            <person name="Zaburannyi N."/>
            <person name="Bunk B."/>
            <person name="Overmann J."/>
            <person name="Mueller R."/>
        </authorList>
    </citation>
    <scope>NUCLEOTIDE SEQUENCE [LARGE SCALE GENOMIC DNA]</scope>
    <source>
        <strain evidence="2 3">So ce26</strain>
    </source>
</reference>
<keyword evidence="1" id="KW-0472">Membrane</keyword>
<dbReference type="EMBL" id="CP012673">
    <property type="protein sequence ID" value="AUX39917.1"/>
    <property type="molecule type" value="Genomic_DNA"/>
</dbReference>
<protein>
    <submittedName>
        <fullName evidence="2">Uncharacterized protein</fullName>
    </submittedName>
</protein>
<evidence type="ECO:0000313" key="2">
    <source>
        <dbReference type="EMBL" id="AUX39917.1"/>
    </source>
</evidence>
<keyword evidence="1" id="KW-1133">Transmembrane helix</keyword>
<dbReference type="Proteomes" id="UP000238348">
    <property type="component" value="Chromosome"/>
</dbReference>
<dbReference type="RefSeq" id="WP_104977804.1">
    <property type="nucleotide sequence ID" value="NZ_CP012673.1"/>
</dbReference>
<evidence type="ECO:0000313" key="3">
    <source>
        <dbReference type="Proteomes" id="UP000238348"/>
    </source>
</evidence>
<proteinExistence type="predicted"/>
<feature type="transmembrane region" description="Helical" evidence="1">
    <location>
        <begin position="142"/>
        <end position="163"/>
    </location>
</feature>
<accession>A0A2L0EKT8</accession>
<name>A0A2L0EKT8_SORCE</name>
<sequence>MSERGGNGIAPLLEKLLVRVLPSTYAEALLGDLAEEYMIQCATAGRAAALRRYRKEAAAAILNAVVTNIIKVIQGRDEMRRVSRALAFSVRNIGAFLLFWVIAFALVQTASRLLGGWPATEFARLAACLAGVIIATRMKARLTAYLLAGMVAFTLAELAVRLWSGTHRVVQGLEAQSAVMGAAVLGTVFGVVMTRYFQRGVAA</sequence>
<evidence type="ECO:0000256" key="1">
    <source>
        <dbReference type="SAM" id="Phobius"/>
    </source>
</evidence>